<feature type="region of interest" description="Disordered" evidence="1">
    <location>
        <begin position="19"/>
        <end position="78"/>
    </location>
</feature>
<accession>A0A8T1UMQ7</accession>
<evidence type="ECO:0000313" key="3">
    <source>
        <dbReference type="Proteomes" id="UP000688947"/>
    </source>
</evidence>
<sequence>MSVDKPLDSPEENVLKDFCRVNTNSENKTRSKLSSVAQPGRKMQLIPHQRPKISLPPEVDGRAIRQRRRDGDLFQRSY</sequence>
<dbReference type="EMBL" id="JAENGZ010000213">
    <property type="protein sequence ID" value="KAG6965115.1"/>
    <property type="molecule type" value="Genomic_DNA"/>
</dbReference>
<organism evidence="2 3">
    <name type="scientific">Phytophthora cactorum</name>
    <dbReference type="NCBI Taxonomy" id="29920"/>
    <lineage>
        <taxon>Eukaryota</taxon>
        <taxon>Sar</taxon>
        <taxon>Stramenopiles</taxon>
        <taxon>Oomycota</taxon>
        <taxon>Peronosporomycetes</taxon>
        <taxon>Peronosporales</taxon>
        <taxon>Peronosporaceae</taxon>
        <taxon>Phytophthora</taxon>
    </lineage>
</organism>
<dbReference type="Proteomes" id="UP000688947">
    <property type="component" value="Unassembled WGS sequence"/>
</dbReference>
<gene>
    <name evidence="2" type="ORF">JG687_00005603</name>
</gene>
<name>A0A8T1UMQ7_9STRA</name>
<protein>
    <submittedName>
        <fullName evidence="2">Uncharacterized protein</fullName>
    </submittedName>
</protein>
<evidence type="ECO:0000313" key="2">
    <source>
        <dbReference type="EMBL" id="KAG6965115.1"/>
    </source>
</evidence>
<proteinExistence type="predicted"/>
<feature type="compositionally biased region" description="Polar residues" evidence="1">
    <location>
        <begin position="21"/>
        <end position="37"/>
    </location>
</feature>
<evidence type="ECO:0000256" key="1">
    <source>
        <dbReference type="SAM" id="MobiDB-lite"/>
    </source>
</evidence>
<comment type="caution">
    <text evidence="2">The sequence shown here is derived from an EMBL/GenBank/DDBJ whole genome shotgun (WGS) entry which is preliminary data.</text>
</comment>
<feature type="compositionally biased region" description="Basic and acidic residues" evidence="1">
    <location>
        <begin position="59"/>
        <end position="78"/>
    </location>
</feature>
<dbReference type="AlphaFoldDB" id="A0A8T1UMQ7"/>
<reference evidence="2" key="1">
    <citation type="submission" date="2021-01" db="EMBL/GenBank/DDBJ databases">
        <title>Phytophthora aleatoria, a newly-described species from Pinus radiata is distinct from Phytophthora cactorum isolates based on comparative genomics.</title>
        <authorList>
            <person name="Mcdougal R."/>
            <person name="Panda P."/>
            <person name="Williams N."/>
            <person name="Studholme D.J."/>
        </authorList>
    </citation>
    <scope>NUCLEOTIDE SEQUENCE</scope>
    <source>
        <strain evidence="2">NZFS 3830</strain>
    </source>
</reference>